<keyword evidence="2" id="KW-1185">Reference proteome</keyword>
<protein>
    <submittedName>
        <fullName evidence="1">Uncharacterized protein</fullName>
    </submittedName>
</protein>
<name>W2SX43_NECAM</name>
<dbReference type="SUPFAM" id="SSF55149">
    <property type="entry name" value="Pepsin inhibitor-3"/>
    <property type="match status" value="1"/>
</dbReference>
<proteinExistence type="predicted"/>
<dbReference type="AlphaFoldDB" id="W2SX43"/>
<dbReference type="OrthoDB" id="5877245at2759"/>
<dbReference type="Proteomes" id="UP000053676">
    <property type="component" value="Unassembled WGS sequence"/>
</dbReference>
<dbReference type="InterPro" id="IPR051901">
    <property type="entry name" value="Protease_Inhibitor_I33"/>
</dbReference>
<gene>
    <name evidence="1" type="ORF">NECAME_13116</name>
</gene>
<evidence type="ECO:0000313" key="2">
    <source>
        <dbReference type="Proteomes" id="UP000053676"/>
    </source>
</evidence>
<evidence type="ECO:0000313" key="1">
    <source>
        <dbReference type="EMBL" id="ETN74210.1"/>
    </source>
</evidence>
<reference evidence="2" key="1">
    <citation type="journal article" date="2014" name="Nat. Genet.">
        <title>Genome of the human hookworm Necator americanus.</title>
        <authorList>
            <person name="Tang Y.T."/>
            <person name="Gao X."/>
            <person name="Rosa B.A."/>
            <person name="Abubucker S."/>
            <person name="Hallsworth-Pepin K."/>
            <person name="Martin J."/>
            <person name="Tyagi R."/>
            <person name="Heizer E."/>
            <person name="Zhang X."/>
            <person name="Bhonagiri-Palsikar V."/>
            <person name="Minx P."/>
            <person name="Warren W.C."/>
            <person name="Wang Q."/>
            <person name="Zhan B."/>
            <person name="Hotez P.J."/>
            <person name="Sternberg P.W."/>
            <person name="Dougall A."/>
            <person name="Gaze S.T."/>
            <person name="Mulvenna J."/>
            <person name="Sotillo J."/>
            <person name="Ranganathan S."/>
            <person name="Rabelo E.M."/>
            <person name="Wilson R.K."/>
            <person name="Felgner P.L."/>
            <person name="Bethony J."/>
            <person name="Hawdon J.M."/>
            <person name="Gasser R.B."/>
            <person name="Loukas A."/>
            <person name="Mitreva M."/>
        </authorList>
    </citation>
    <scope>NUCLEOTIDE SEQUENCE [LARGE SCALE GENOMIC DNA]</scope>
</reference>
<dbReference type="KEGG" id="nai:NECAME_13116"/>
<dbReference type="PANTHER" id="PTHR37969:SF3">
    <property type="entry name" value="PROTEIN CBG13131"/>
    <property type="match status" value="1"/>
</dbReference>
<dbReference type="EMBL" id="KI660377">
    <property type="protein sequence ID" value="ETN74210.1"/>
    <property type="molecule type" value="Genomic_DNA"/>
</dbReference>
<dbReference type="PANTHER" id="PTHR37969">
    <property type="entry name" value="PROTEIN CBG07421-RELATED"/>
    <property type="match status" value="1"/>
</dbReference>
<organism evidence="1 2">
    <name type="scientific">Necator americanus</name>
    <name type="common">Human hookworm</name>
    <dbReference type="NCBI Taxonomy" id="51031"/>
    <lineage>
        <taxon>Eukaryota</taxon>
        <taxon>Metazoa</taxon>
        <taxon>Ecdysozoa</taxon>
        <taxon>Nematoda</taxon>
        <taxon>Chromadorea</taxon>
        <taxon>Rhabditida</taxon>
        <taxon>Rhabditina</taxon>
        <taxon>Rhabditomorpha</taxon>
        <taxon>Strongyloidea</taxon>
        <taxon>Ancylostomatidae</taxon>
        <taxon>Bunostominae</taxon>
        <taxon>Necator</taxon>
    </lineage>
</organism>
<sequence length="130" mass="14763">MILTGDLLMDGVLFLHGEAQRELTPSEGEAFRHYQRDLSIFLELKKKFPILEPPKMPSFCGSLSDAAELVLESCIVRKLFVFCAEIISNPFNRRDKSSHIALQYNMVRKSRANTRDGLSPDRDFLSGIDT</sequence>
<accession>W2SX43</accession>